<protein>
    <submittedName>
        <fullName evidence="1">Uncharacterized protein</fullName>
    </submittedName>
</protein>
<dbReference type="EnsemblPlants" id="OBART06G27240.1">
    <property type="protein sequence ID" value="OBART06G27240.1"/>
    <property type="gene ID" value="OBART06G27240"/>
</dbReference>
<dbReference type="Proteomes" id="UP000026960">
    <property type="component" value="Chromosome 6"/>
</dbReference>
<reference evidence="1" key="1">
    <citation type="journal article" date="2009" name="Rice">
        <title>De Novo Next Generation Sequencing of Plant Genomes.</title>
        <authorList>
            <person name="Rounsley S."/>
            <person name="Marri P.R."/>
            <person name="Yu Y."/>
            <person name="He R."/>
            <person name="Sisneros N."/>
            <person name="Goicoechea J.L."/>
            <person name="Lee S.J."/>
            <person name="Angelova A."/>
            <person name="Kudrna D."/>
            <person name="Luo M."/>
            <person name="Affourtit J."/>
            <person name="Desany B."/>
            <person name="Knight J."/>
            <person name="Niazi F."/>
            <person name="Egholm M."/>
            <person name="Wing R.A."/>
        </authorList>
    </citation>
    <scope>NUCLEOTIDE SEQUENCE [LARGE SCALE GENOMIC DNA]</scope>
    <source>
        <strain evidence="1">cv. IRGC 105608</strain>
    </source>
</reference>
<reference evidence="1" key="2">
    <citation type="submission" date="2015-03" db="UniProtKB">
        <authorList>
            <consortium name="EnsemblPlants"/>
        </authorList>
    </citation>
    <scope>IDENTIFICATION</scope>
</reference>
<accession>A0A0D3GKS2</accession>
<sequence length="102" mass="11064">MASNISKRFTLASVTRPYGRRVCGASTGLEEIKRSSSRSIAASTALSSSLWPLGDSGDTSGKDVKDECIGGTWSGWCEKKINHNLYRVSEGLVPGGTRHRRY</sequence>
<name>A0A0D3GKS2_9ORYZ</name>
<dbReference type="Gramene" id="OBART06G27240.1">
    <property type="protein sequence ID" value="OBART06G27240.1"/>
    <property type="gene ID" value="OBART06G27240"/>
</dbReference>
<evidence type="ECO:0000313" key="2">
    <source>
        <dbReference type="Proteomes" id="UP000026960"/>
    </source>
</evidence>
<organism evidence="1">
    <name type="scientific">Oryza barthii</name>
    <dbReference type="NCBI Taxonomy" id="65489"/>
    <lineage>
        <taxon>Eukaryota</taxon>
        <taxon>Viridiplantae</taxon>
        <taxon>Streptophyta</taxon>
        <taxon>Embryophyta</taxon>
        <taxon>Tracheophyta</taxon>
        <taxon>Spermatophyta</taxon>
        <taxon>Magnoliopsida</taxon>
        <taxon>Liliopsida</taxon>
        <taxon>Poales</taxon>
        <taxon>Poaceae</taxon>
        <taxon>BOP clade</taxon>
        <taxon>Oryzoideae</taxon>
        <taxon>Oryzeae</taxon>
        <taxon>Oryzinae</taxon>
        <taxon>Oryza</taxon>
    </lineage>
</organism>
<dbReference type="AlphaFoldDB" id="A0A0D3GKS2"/>
<evidence type="ECO:0000313" key="1">
    <source>
        <dbReference type="EnsemblPlants" id="OBART06G27240.1"/>
    </source>
</evidence>
<dbReference type="HOGENOM" id="CLU_2281985_0_0_1"/>
<dbReference type="PaxDb" id="65489-OBART06G27240.1"/>
<keyword evidence="2" id="KW-1185">Reference proteome</keyword>
<proteinExistence type="predicted"/>